<evidence type="ECO:0000259" key="1">
    <source>
        <dbReference type="Pfam" id="PF01551"/>
    </source>
</evidence>
<name>A0A916U2M4_9SPHI</name>
<dbReference type="EMBL" id="BMIL01000002">
    <property type="protein sequence ID" value="GGC57283.1"/>
    <property type="molecule type" value="Genomic_DNA"/>
</dbReference>
<comment type="caution">
    <text evidence="2">The sequence shown here is derived from an EMBL/GenBank/DDBJ whole genome shotgun (WGS) entry which is preliminary data.</text>
</comment>
<proteinExistence type="predicted"/>
<dbReference type="CDD" id="cd12797">
    <property type="entry name" value="M23_peptidase"/>
    <property type="match status" value="1"/>
</dbReference>
<gene>
    <name evidence="2" type="ORF">GCM10011387_08590</name>
</gene>
<dbReference type="InterPro" id="IPR011055">
    <property type="entry name" value="Dup_hybrid_motif"/>
</dbReference>
<evidence type="ECO:0000313" key="2">
    <source>
        <dbReference type="EMBL" id="GGC57283.1"/>
    </source>
</evidence>
<sequence length="234" mass="26471">MTPKQKFEALGNKGLQFHPLVPFETNTDQLFQFDLTSYNPKLTEEIISDTTVFSKWISQELADHDARYGIGGYNEHRTIYARSSYFDGVEEPRRLHLGTDIWGPAGTPIYNFYDAEVHSFQFNDHFGDYGATIILKYNIEGVEFHALYGHLSLNSLSGLQAGQKIPSGREFAAFGIPEENGYWPPHLHFQLIIDMEGKTGDYPGVCQYSKAGHYLENCPDPQFILKDTFGVATS</sequence>
<dbReference type="Proteomes" id="UP000651668">
    <property type="component" value="Unassembled WGS sequence"/>
</dbReference>
<keyword evidence="3" id="KW-1185">Reference proteome</keyword>
<dbReference type="SUPFAM" id="SSF51261">
    <property type="entry name" value="Duplicated hybrid motif"/>
    <property type="match status" value="1"/>
</dbReference>
<dbReference type="AlphaFoldDB" id="A0A916U2M4"/>
<dbReference type="InterPro" id="IPR016047">
    <property type="entry name" value="M23ase_b-sheet_dom"/>
</dbReference>
<dbReference type="RefSeq" id="WP_188625602.1">
    <property type="nucleotide sequence ID" value="NZ_BMIL01000002.1"/>
</dbReference>
<feature type="domain" description="M23ase beta-sheet core" evidence="1">
    <location>
        <begin position="95"/>
        <end position="192"/>
    </location>
</feature>
<organism evidence="2 3">
    <name type="scientific">Pedobacter quisquiliarum</name>
    <dbReference type="NCBI Taxonomy" id="1834438"/>
    <lineage>
        <taxon>Bacteria</taxon>
        <taxon>Pseudomonadati</taxon>
        <taxon>Bacteroidota</taxon>
        <taxon>Sphingobacteriia</taxon>
        <taxon>Sphingobacteriales</taxon>
        <taxon>Sphingobacteriaceae</taxon>
        <taxon>Pedobacter</taxon>
    </lineage>
</organism>
<reference evidence="2" key="2">
    <citation type="submission" date="2020-09" db="EMBL/GenBank/DDBJ databases">
        <authorList>
            <person name="Sun Q."/>
            <person name="Zhou Y."/>
        </authorList>
    </citation>
    <scope>NUCLEOTIDE SEQUENCE</scope>
    <source>
        <strain evidence="2">CGMCC 1.15343</strain>
    </source>
</reference>
<accession>A0A916U2M4</accession>
<dbReference type="Pfam" id="PF01551">
    <property type="entry name" value="Peptidase_M23"/>
    <property type="match status" value="1"/>
</dbReference>
<evidence type="ECO:0000313" key="3">
    <source>
        <dbReference type="Proteomes" id="UP000651668"/>
    </source>
</evidence>
<reference evidence="2" key="1">
    <citation type="journal article" date="2014" name="Int. J. Syst. Evol. Microbiol.">
        <title>Complete genome sequence of Corynebacterium casei LMG S-19264T (=DSM 44701T), isolated from a smear-ripened cheese.</title>
        <authorList>
            <consortium name="US DOE Joint Genome Institute (JGI-PGF)"/>
            <person name="Walter F."/>
            <person name="Albersmeier A."/>
            <person name="Kalinowski J."/>
            <person name="Ruckert C."/>
        </authorList>
    </citation>
    <scope>NUCLEOTIDE SEQUENCE</scope>
    <source>
        <strain evidence="2">CGMCC 1.15343</strain>
    </source>
</reference>
<protein>
    <recommendedName>
        <fullName evidence="1">M23ase beta-sheet core domain-containing protein</fullName>
    </recommendedName>
</protein>
<dbReference type="Gene3D" id="2.70.70.10">
    <property type="entry name" value="Glucose Permease (Domain IIA)"/>
    <property type="match status" value="1"/>
</dbReference>